<dbReference type="PANTHER" id="PTHR24359">
    <property type="entry name" value="SERINE/THREONINE-PROTEIN KINASE SBK1"/>
    <property type="match status" value="1"/>
</dbReference>
<evidence type="ECO:0000259" key="3">
    <source>
        <dbReference type="PROSITE" id="PS50011"/>
    </source>
</evidence>
<evidence type="ECO:0000313" key="4">
    <source>
        <dbReference type="EMBL" id="KAF5707994.1"/>
    </source>
</evidence>
<keyword evidence="5" id="KW-1185">Reference proteome</keyword>
<reference evidence="4 5" key="1">
    <citation type="submission" date="2020-05" db="EMBL/GenBank/DDBJ databases">
        <title>Identification and distribution of gene clusters putatively required for synthesis of sphingolipid metabolism inhibitors in phylogenetically diverse species of the filamentous fungus Fusarium.</title>
        <authorList>
            <person name="Kim H.-S."/>
            <person name="Busman M."/>
            <person name="Brown D.W."/>
            <person name="Divon H."/>
            <person name="Uhlig S."/>
            <person name="Proctor R.H."/>
        </authorList>
    </citation>
    <scope>NUCLEOTIDE SEQUENCE [LARGE SCALE GENOMIC DNA]</scope>
    <source>
        <strain evidence="4 5">NRRL 66235</strain>
    </source>
</reference>
<organism evidence="4 5">
    <name type="scientific">Fusarium mundagurra</name>
    <dbReference type="NCBI Taxonomy" id="1567541"/>
    <lineage>
        <taxon>Eukaryota</taxon>
        <taxon>Fungi</taxon>
        <taxon>Dikarya</taxon>
        <taxon>Ascomycota</taxon>
        <taxon>Pezizomycotina</taxon>
        <taxon>Sordariomycetes</taxon>
        <taxon>Hypocreomycetidae</taxon>
        <taxon>Hypocreales</taxon>
        <taxon>Nectriaceae</taxon>
        <taxon>Fusarium</taxon>
        <taxon>Fusarium fujikuroi species complex</taxon>
    </lineage>
</organism>
<dbReference type="Proteomes" id="UP000544331">
    <property type="component" value="Unassembled WGS sequence"/>
</dbReference>
<feature type="transmembrane region" description="Helical" evidence="2">
    <location>
        <begin position="1054"/>
        <end position="1076"/>
    </location>
</feature>
<comment type="caution">
    <text evidence="4">The sequence shown here is derived from an EMBL/GenBank/DDBJ whole genome shotgun (WGS) entry which is preliminary data.</text>
</comment>
<accession>A0A8H5Y985</accession>
<evidence type="ECO:0000256" key="1">
    <source>
        <dbReference type="SAM" id="MobiDB-lite"/>
    </source>
</evidence>
<dbReference type="PANTHER" id="PTHR24359:SF1">
    <property type="entry name" value="INHIBITOR OF NUCLEAR FACTOR KAPPA-B KINASE EPSILON SUBUNIT HOMOLOG 1-RELATED"/>
    <property type="match status" value="1"/>
</dbReference>
<keyword evidence="4" id="KW-0808">Transferase</keyword>
<evidence type="ECO:0000256" key="2">
    <source>
        <dbReference type="SAM" id="Phobius"/>
    </source>
</evidence>
<gene>
    <name evidence="4" type="ORF">FMUND_10859</name>
</gene>
<dbReference type="GO" id="GO:0004674">
    <property type="term" value="F:protein serine/threonine kinase activity"/>
    <property type="evidence" value="ECO:0007669"/>
    <property type="project" value="TreeGrafter"/>
</dbReference>
<keyword evidence="2" id="KW-0472">Membrane</keyword>
<dbReference type="InterPro" id="IPR000719">
    <property type="entry name" value="Prot_kinase_dom"/>
</dbReference>
<feature type="transmembrane region" description="Helical" evidence="2">
    <location>
        <begin position="1022"/>
        <end position="1042"/>
    </location>
</feature>
<dbReference type="SMART" id="SM00220">
    <property type="entry name" value="S_TKc"/>
    <property type="match status" value="1"/>
</dbReference>
<keyword evidence="4" id="KW-0418">Kinase</keyword>
<feature type="compositionally biased region" description="Low complexity" evidence="1">
    <location>
        <begin position="799"/>
        <end position="811"/>
    </location>
</feature>
<feature type="domain" description="Protein kinase" evidence="3">
    <location>
        <begin position="63"/>
        <end position="343"/>
    </location>
</feature>
<name>A0A8H5Y985_9HYPO</name>
<dbReference type="AlphaFoldDB" id="A0A8H5Y985"/>
<dbReference type="GO" id="GO:0005524">
    <property type="term" value="F:ATP binding"/>
    <property type="evidence" value="ECO:0007669"/>
    <property type="project" value="InterPro"/>
</dbReference>
<dbReference type="PROSITE" id="PS50011">
    <property type="entry name" value="PROTEIN_KINASE_DOM"/>
    <property type="match status" value="1"/>
</dbReference>
<dbReference type="SUPFAM" id="SSF56112">
    <property type="entry name" value="Protein kinase-like (PK-like)"/>
    <property type="match status" value="1"/>
</dbReference>
<dbReference type="EMBL" id="JAAOAN010000405">
    <property type="protein sequence ID" value="KAF5707994.1"/>
    <property type="molecule type" value="Genomic_DNA"/>
</dbReference>
<protein>
    <submittedName>
        <fullName evidence="4">Serine threonine kinase</fullName>
    </submittedName>
</protein>
<dbReference type="InterPro" id="IPR011009">
    <property type="entry name" value="Kinase-like_dom_sf"/>
</dbReference>
<feature type="compositionally biased region" description="Acidic residues" evidence="1">
    <location>
        <begin position="622"/>
        <end position="632"/>
    </location>
</feature>
<feature type="compositionally biased region" description="Polar residues" evidence="1">
    <location>
        <begin position="812"/>
        <end position="842"/>
    </location>
</feature>
<feature type="region of interest" description="Disordered" evidence="1">
    <location>
        <begin position="614"/>
        <end position="642"/>
    </location>
</feature>
<proteinExistence type="predicted"/>
<dbReference type="OrthoDB" id="409136at2759"/>
<feature type="region of interest" description="Disordered" evidence="1">
    <location>
        <begin position="784"/>
        <end position="862"/>
    </location>
</feature>
<sequence>MKTFLDKDLDDEIFASPGLAQGKIPDLSDVFEKHWSFFPVEFKGHSMQQQQLLSRQILPIKYYKSFKKVNRKFEAALHRVQIDSDYCALVPKDTPLAFKIYRGDEMREDYNVETDNYSHLNGKAPHAITKCYGSFSCEETDFRVIILEYASEGSLRSFFRNITPPVHVEEVRELWVSVGKCAQNTANDGKLILRRIHQDIKPDNILVFRKSSQSRFDVQFKLTDFNVTEFEHSLPGAPECYANSPAQVNVRPHVSPNIDLWALGAVFSEILVWSISGHAALEDYRKARQKEISNLAYIEARGIDACFHDGHERLPVVDKFLKDVLDHRRATDEVSTAISHMVLNFMMTNEKERLYPVEIKSLMQSITTTVHQTNSSTYEAQVARIRQAQLQESSLIISTSSDHVDMSDTSSLRFWSDPEHTACSTSLSTAPNTRDSSSGNRNPKEDLRTIEVYGYESQPLHGDVGTEDQEEIKSLVSPDDDIESLQSGTTPLRAYQIASKLLVERFLDDDHLLDLYQQAVKRLDKTRFVNNHTILMKQYFLDLRATARSRAEEISVDFLRSRRERIRISSIIYDLVLNQGEQVRGIFKMEIKEDQESILLVDRFLAAQEIYDHDHATGSDPESSDSSDDLPPEQEQTSQGEASKIEAVAIFMTAGSAFDSYKCHFDEFLHPKKLDSDYRKAIKPPMASSEDRSTTPVGSQDASKTGVVDASLVQPETSPTTVERSYPFAKKLAKGLSWLMKLTRPSVKEGYRRLEWTCDCGSQLYADFIVLDEEQFQRFAELLQSPPSESSEETIADVQSSQGSSSREQGSPITNPDSPNTNPHLMSSSSAQPSGADKSSTAMLPPGAGRGQGIGPGESPESKSRYLALCVQTGPIYTTLEEVDTSSFKTDAALLEEMKNVYTRIRGVRSKHNSLFIPIGLEFVKFTLWNQKHGYISICDRPDSVPPKTQLEYDYDPKPLDFLPPMPAQVFLHYLEHGEGGWNKFRYLWLPKLPVRREKRIIEGHEASYGWGIHIIEGPNRWAIFALFLTTVFGSAMAALLWSTIHDDIQGGTGLGQLIIALSSAMLTASLFRLGYL</sequence>
<feature type="compositionally biased region" description="Polar residues" evidence="1">
    <location>
        <begin position="423"/>
        <end position="441"/>
    </location>
</feature>
<dbReference type="Gene3D" id="1.10.510.10">
    <property type="entry name" value="Transferase(Phosphotransferase) domain 1"/>
    <property type="match status" value="1"/>
</dbReference>
<feature type="region of interest" description="Disordered" evidence="1">
    <location>
        <begin position="423"/>
        <end position="445"/>
    </location>
</feature>
<keyword evidence="2" id="KW-1133">Transmembrane helix</keyword>
<keyword evidence="2" id="KW-0812">Transmembrane</keyword>
<dbReference type="Pfam" id="PF00069">
    <property type="entry name" value="Pkinase"/>
    <property type="match status" value="1"/>
</dbReference>
<feature type="compositionally biased region" description="Polar residues" evidence="1">
    <location>
        <begin position="694"/>
        <end position="703"/>
    </location>
</feature>
<feature type="region of interest" description="Disordered" evidence="1">
    <location>
        <begin position="683"/>
        <end position="706"/>
    </location>
</feature>
<evidence type="ECO:0000313" key="5">
    <source>
        <dbReference type="Proteomes" id="UP000544331"/>
    </source>
</evidence>